<accession>A0A5E6MFB2</accession>
<dbReference type="AlphaFoldDB" id="A0A5E6MFB2"/>
<dbReference type="EMBL" id="CABFUZ020000117">
    <property type="protein sequence ID" value="VVM06523.1"/>
    <property type="molecule type" value="Genomic_DNA"/>
</dbReference>
<dbReference type="Proteomes" id="UP000381693">
    <property type="component" value="Unassembled WGS sequence"/>
</dbReference>
<sequence>MRFVIGLVSASLGMVLREAAPDNGKGRGVARTRKLLKIPYSHIFPLRLVPFSLRIGSAGPPDSDSGRCWPTGDVPIEPNALAKRALVLVSNRLIFSESEHSLAQWLETASIPIGREHGFGWPGRETVGFASISASFGRLIPDARACCLKRAERIEEGLFARFRDLFWLKPGRDGLLRLDLFLLCRGRP</sequence>
<evidence type="ECO:0000313" key="2">
    <source>
        <dbReference type="Proteomes" id="UP000381693"/>
    </source>
</evidence>
<evidence type="ECO:0000313" key="1">
    <source>
        <dbReference type="EMBL" id="VVM06523.1"/>
    </source>
</evidence>
<proteinExistence type="predicted"/>
<gene>
    <name evidence="1" type="ORF">MAMC_01119</name>
</gene>
<reference evidence="1" key="1">
    <citation type="submission" date="2019-09" db="EMBL/GenBank/DDBJ databases">
        <authorList>
            <person name="Cremers G."/>
        </authorList>
    </citation>
    <scope>NUCLEOTIDE SEQUENCE [LARGE SCALE GENOMIC DNA]</scope>
    <source>
        <strain evidence="1">3B</strain>
    </source>
</reference>
<protein>
    <submittedName>
        <fullName evidence="1">Uncharacterized protein</fullName>
    </submittedName>
</protein>
<name>A0A5E6MFB2_9BACT</name>
<organism evidence="1 2">
    <name type="scientific">Methylacidimicrobium cyclopophantes</name>
    <dbReference type="NCBI Taxonomy" id="1041766"/>
    <lineage>
        <taxon>Bacteria</taxon>
        <taxon>Pseudomonadati</taxon>
        <taxon>Verrucomicrobiota</taxon>
        <taxon>Methylacidimicrobium</taxon>
    </lineage>
</organism>
<keyword evidence="2" id="KW-1185">Reference proteome</keyword>
<comment type="caution">
    <text evidence="1">The sequence shown here is derived from an EMBL/GenBank/DDBJ whole genome shotgun (WGS) entry which is preliminary data.</text>
</comment>